<keyword evidence="3" id="KW-0808">Transferase</keyword>
<dbReference type="GeneID" id="78382227"/>
<dbReference type="RefSeq" id="WP_034796133.1">
    <property type="nucleotide sequence ID" value="NZ_JMPJ01000076.1"/>
</dbReference>
<dbReference type="EC" id="2.7.7.7" evidence="3"/>
<accession>A0A085G0L1</accession>
<comment type="similarity">
    <text evidence="1">Belongs to the initiator RepB protein family.</text>
</comment>
<keyword evidence="3" id="KW-0548">Nucleotidyltransferase</keyword>
<dbReference type="InterPro" id="IPR000525">
    <property type="entry name" value="Initiator_Rep_WH1"/>
</dbReference>
<evidence type="ECO:0000256" key="1">
    <source>
        <dbReference type="ARBA" id="ARBA00038283"/>
    </source>
</evidence>
<dbReference type="GO" id="GO:0006270">
    <property type="term" value="P:DNA replication initiation"/>
    <property type="evidence" value="ECO:0007669"/>
    <property type="project" value="InterPro"/>
</dbReference>
<protein>
    <submittedName>
        <fullName evidence="3">RepA family replication protein</fullName>
        <ecNumber evidence="3">2.7.7.7</ecNumber>
    </submittedName>
</protein>
<reference evidence="3 4" key="1">
    <citation type="submission" date="2014-05" db="EMBL/GenBank/DDBJ databases">
        <title>ATOL: Assembling a taxonomically balanced genome-scale reconstruction of the evolutionary history of the Enterobacteriaceae.</title>
        <authorList>
            <person name="Plunkett G.III."/>
            <person name="Neeno-Eckwall E.C."/>
            <person name="Glasner J.D."/>
            <person name="Perna N.T."/>
        </authorList>
    </citation>
    <scope>NUCLEOTIDE SEQUENCE [LARGE SCALE GENOMIC DNA]</scope>
    <source>
        <strain evidence="3 4">ATCC 33852</strain>
    </source>
</reference>
<name>A0A085G0L1_EWIA3</name>
<comment type="caution">
    <text evidence="3">The sequence shown here is derived from an EMBL/GenBank/DDBJ whole genome shotgun (WGS) entry which is preliminary data.</text>
</comment>
<dbReference type="Pfam" id="PF01051">
    <property type="entry name" value="Rep3_N"/>
    <property type="match status" value="1"/>
</dbReference>
<gene>
    <name evidence="3" type="ORF">GEAM_4382</name>
</gene>
<dbReference type="eggNOG" id="COG5527">
    <property type="taxonomic scope" value="Bacteria"/>
</dbReference>
<organism evidence="3 4">
    <name type="scientific">Ewingella americana (strain ATCC 33852 / DSM 4580 / CCUG 14506 / JCM 5911 / LMG 7869 / NCTC 12157 / CDC 1468-78)</name>
    <dbReference type="NCBI Taxonomy" id="910964"/>
    <lineage>
        <taxon>Bacteria</taxon>
        <taxon>Pseudomonadati</taxon>
        <taxon>Pseudomonadota</taxon>
        <taxon>Gammaproteobacteria</taxon>
        <taxon>Enterobacterales</taxon>
        <taxon>Yersiniaceae</taxon>
        <taxon>Ewingella</taxon>
    </lineage>
</organism>
<dbReference type="SUPFAM" id="SSF46785">
    <property type="entry name" value="Winged helix' DNA-binding domain"/>
    <property type="match status" value="2"/>
</dbReference>
<dbReference type="EMBL" id="JMPJ01000076">
    <property type="protein sequence ID" value="KFC77256.1"/>
    <property type="molecule type" value="Genomic_DNA"/>
</dbReference>
<dbReference type="Gene3D" id="1.10.10.10">
    <property type="entry name" value="Winged helix-like DNA-binding domain superfamily/Winged helix DNA-binding domain"/>
    <property type="match status" value="2"/>
</dbReference>
<feature type="domain" description="Initiator Rep protein WH1" evidence="2">
    <location>
        <begin position="7"/>
        <end position="157"/>
    </location>
</feature>
<dbReference type="InterPro" id="IPR036388">
    <property type="entry name" value="WH-like_DNA-bd_sf"/>
</dbReference>
<dbReference type="InterPro" id="IPR036390">
    <property type="entry name" value="WH_DNA-bd_sf"/>
</dbReference>
<evidence type="ECO:0000313" key="3">
    <source>
        <dbReference type="EMBL" id="KFC77256.1"/>
    </source>
</evidence>
<dbReference type="AlphaFoldDB" id="A0A085G0L1"/>
<dbReference type="Proteomes" id="UP000028640">
    <property type="component" value="Unassembled WGS sequence"/>
</dbReference>
<sequence>MELNKLTVVQGNDLLEGAYSVTLDEMRLLNLALAQIDSRKPQPDTLYRLFPQDYQRIYGVNPTSSHRQLREAAESLMKKPVTIYKPDAKTGKIRTVQLSWFSRLEYVSSDDHSAVVLRFGQDVAPYLYELKESFTKLNFANIAKLDTPFSVRLYGWLIKAKNLYGRRPGKAIEVTLDLNWMREKAGLAGKYEDYRDFRQKLLEPTINRINANTDISVVWEPVKSGRTVVSIKFAYMDESTPEATKPMRPRLPRRPRAVAGSQLEGEWARRCIAIFEDYRIKLANYDADEKSAVPDLRKLAGWYKIIGDKNKQKEVMAEVGSRSKKAAAK</sequence>
<evidence type="ECO:0000313" key="4">
    <source>
        <dbReference type="Proteomes" id="UP000028640"/>
    </source>
</evidence>
<dbReference type="STRING" id="910964.GEAM_4382"/>
<keyword evidence="4" id="KW-1185">Reference proteome</keyword>
<dbReference type="GO" id="GO:0003887">
    <property type="term" value="F:DNA-directed DNA polymerase activity"/>
    <property type="evidence" value="ECO:0007669"/>
    <property type="project" value="UniProtKB-EC"/>
</dbReference>
<proteinExistence type="inferred from homology"/>
<evidence type="ECO:0000259" key="2">
    <source>
        <dbReference type="Pfam" id="PF01051"/>
    </source>
</evidence>
<dbReference type="Pfam" id="PF21205">
    <property type="entry name" value="Rep3_C"/>
    <property type="match status" value="1"/>
</dbReference>
<dbReference type="OrthoDB" id="9122127at2"/>